<gene>
    <name evidence="1" type="ORF">FDP41_003759</name>
</gene>
<dbReference type="VEuPathDB" id="AmoebaDB:NfTy_064600"/>
<evidence type="ECO:0000313" key="1">
    <source>
        <dbReference type="EMBL" id="KAF0977106.1"/>
    </source>
</evidence>
<sequence>MLPAVIPSSELKAKKRKETHATFSSSLSAATTTTTTTTTTIIGNGHEDPIWGNISFITLECYHVPSSHVVQDACNKKAERSNREEIMISNPSSSGYRFEMKTRVPKKTQNFKQIIKQLRIYWVVGTEDFYPGITFGTELFFPNNRDEFIQIIKTHVDDWTTSDRVKKYHVKVNGKNFILQGLDKVFKANKSYPLHEMLDHTSKNHVESFKGRDLYKMYLDYDDLSILKVDLIQSNVLKTNVQFLEEDGDTDSELSIDRPSKEKKEMTTKKKKLSTSITKLIASSECEDESFIQLVASLVKYENVPKDGIGKYGTKIELLIGQELPRAAEIIENSTCVDYEFLKLAIELRMNDLVPLHQFYSYVAKCFIPSQYEDNRNLWYSCDSNLKMTW</sequence>
<comment type="caution">
    <text evidence="1">The sequence shown here is derived from an EMBL/GenBank/DDBJ whole genome shotgun (WGS) entry which is preliminary data.</text>
</comment>
<reference evidence="1 2" key="1">
    <citation type="journal article" date="2019" name="Sci. Rep.">
        <title>Nanopore sequencing improves the draft genome of the human pathogenic amoeba Naegleria fowleri.</title>
        <authorList>
            <person name="Liechti N."/>
            <person name="Schurch N."/>
            <person name="Bruggmann R."/>
            <person name="Wittwer M."/>
        </authorList>
    </citation>
    <scope>NUCLEOTIDE SEQUENCE [LARGE SCALE GENOMIC DNA]</scope>
    <source>
        <strain evidence="1 2">ATCC 30894</strain>
    </source>
</reference>
<evidence type="ECO:0000313" key="2">
    <source>
        <dbReference type="Proteomes" id="UP000444721"/>
    </source>
</evidence>
<accession>A0A6A5BPY7</accession>
<dbReference type="VEuPathDB" id="AmoebaDB:FDP41_003759"/>
<organism evidence="1 2">
    <name type="scientific">Naegleria fowleri</name>
    <name type="common">Brain eating amoeba</name>
    <dbReference type="NCBI Taxonomy" id="5763"/>
    <lineage>
        <taxon>Eukaryota</taxon>
        <taxon>Discoba</taxon>
        <taxon>Heterolobosea</taxon>
        <taxon>Tetramitia</taxon>
        <taxon>Eutetramitia</taxon>
        <taxon>Vahlkampfiidae</taxon>
        <taxon>Naegleria</taxon>
    </lineage>
</organism>
<dbReference type="OrthoDB" id="10366243at2759"/>
<dbReference type="VEuPathDB" id="AmoebaDB:NF0077710"/>
<dbReference type="RefSeq" id="XP_044561819.1">
    <property type="nucleotide sequence ID" value="XM_044707098.1"/>
</dbReference>
<dbReference type="Proteomes" id="UP000444721">
    <property type="component" value="Unassembled WGS sequence"/>
</dbReference>
<keyword evidence="2" id="KW-1185">Reference proteome</keyword>
<protein>
    <submittedName>
        <fullName evidence="1">Uncharacterized protein</fullName>
    </submittedName>
</protein>
<dbReference type="AlphaFoldDB" id="A0A6A5BPY7"/>
<name>A0A6A5BPY7_NAEFO</name>
<proteinExistence type="predicted"/>
<dbReference type="EMBL" id="VFQX01000035">
    <property type="protein sequence ID" value="KAF0977106.1"/>
    <property type="molecule type" value="Genomic_DNA"/>
</dbReference>
<dbReference type="GeneID" id="68110977"/>